<name>A0ABX3H5H8_PAEBO</name>
<dbReference type="Proteomes" id="UP000187412">
    <property type="component" value="Unassembled WGS sequence"/>
</dbReference>
<reference evidence="1 2" key="1">
    <citation type="submission" date="2016-10" db="EMBL/GenBank/DDBJ databases">
        <title>Paenibacillus species isolates.</title>
        <authorList>
            <person name="Beno S.M."/>
        </authorList>
    </citation>
    <scope>NUCLEOTIDE SEQUENCE [LARGE SCALE GENOMIC DNA]</scope>
    <source>
        <strain evidence="1 2">FSL H7-0744</strain>
    </source>
</reference>
<evidence type="ECO:0008006" key="3">
    <source>
        <dbReference type="Google" id="ProtNLM"/>
    </source>
</evidence>
<dbReference type="InterPro" id="IPR049739">
    <property type="entry name" value="YraL-like"/>
</dbReference>
<accession>A0ABX3H5H8</accession>
<dbReference type="RefSeq" id="WP_076112237.1">
    <property type="nucleotide sequence ID" value="NZ_MPTB01000024.1"/>
</dbReference>
<dbReference type="SUPFAM" id="SSF46689">
    <property type="entry name" value="Homeodomain-like"/>
    <property type="match status" value="1"/>
</dbReference>
<evidence type="ECO:0000313" key="2">
    <source>
        <dbReference type="Proteomes" id="UP000187412"/>
    </source>
</evidence>
<sequence>MKYVNADVILPEVLLKEIQKYTHGGMLYIPKPEGVRKKWGENSGSRMYLTARNNEIREQHAGGATARELSEQFCLSYDSIKKIIYCKK</sequence>
<evidence type="ECO:0000313" key="1">
    <source>
        <dbReference type="EMBL" id="OMD45689.1"/>
    </source>
</evidence>
<protein>
    <recommendedName>
        <fullName evidence="3">Mor transcription activator domain-containing protein</fullName>
    </recommendedName>
</protein>
<comment type="caution">
    <text evidence="1">The sequence shown here is derived from an EMBL/GenBank/DDBJ whole genome shotgun (WGS) entry which is preliminary data.</text>
</comment>
<gene>
    <name evidence="1" type="ORF">BSK56_18650</name>
</gene>
<dbReference type="InterPro" id="IPR009057">
    <property type="entry name" value="Homeodomain-like_sf"/>
</dbReference>
<dbReference type="EMBL" id="MPTB01000024">
    <property type="protein sequence ID" value="OMD45689.1"/>
    <property type="molecule type" value="Genomic_DNA"/>
</dbReference>
<organism evidence="1 2">
    <name type="scientific">Paenibacillus borealis</name>
    <dbReference type="NCBI Taxonomy" id="160799"/>
    <lineage>
        <taxon>Bacteria</taxon>
        <taxon>Bacillati</taxon>
        <taxon>Bacillota</taxon>
        <taxon>Bacilli</taxon>
        <taxon>Bacillales</taxon>
        <taxon>Paenibacillaceae</taxon>
        <taxon>Paenibacillus</taxon>
    </lineage>
</organism>
<dbReference type="NCBIfam" id="NF040785">
    <property type="entry name" value="CD3324_fam"/>
    <property type="match status" value="1"/>
</dbReference>
<proteinExistence type="predicted"/>
<keyword evidence="2" id="KW-1185">Reference proteome</keyword>